<dbReference type="Gene3D" id="3.60.15.10">
    <property type="entry name" value="Ribonuclease Z/Hydroxyacylglutathione hydrolase-like"/>
    <property type="match status" value="1"/>
</dbReference>
<evidence type="ECO:0000259" key="1">
    <source>
        <dbReference type="Pfam" id="PF12706"/>
    </source>
</evidence>
<evidence type="ECO:0000313" key="2">
    <source>
        <dbReference type="EMBL" id="MBB3172966.1"/>
    </source>
</evidence>
<organism evidence="3 5">
    <name type="scientific">Endobacter medicaginis</name>
    <dbReference type="NCBI Taxonomy" id="1181271"/>
    <lineage>
        <taxon>Bacteria</taxon>
        <taxon>Pseudomonadati</taxon>
        <taxon>Pseudomonadota</taxon>
        <taxon>Alphaproteobacteria</taxon>
        <taxon>Acetobacterales</taxon>
        <taxon>Acetobacteraceae</taxon>
        <taxon>Endobacter</taxon>
    </lineage>
</organism>
<dbReference type="GO" id="GO:0070290">
    <property type="term" value="F:N-acylphosphatidylethanolamine-specific phospholipase D activity"/>
    <property type="evidence" value="ECO:0007669"/>
    <property type="project" value="InterPro"/>
</dbReference>
<dbReference type="SUPFAM" id="SSF56281">
    <property type="entry name" value="Metallo-hydrolase/oxidoreductase"/>
    <property type="match status" value="1"/>
</dbReference>
<dbReference type="AlphaFoldDB" id="A0A850NXK3"/>
<dbReference type="Pfam" id="PF12706">
    <property type="entry name" value="Lactamase_B_2"/>
    <property type="match status" value="1"/>
</dbReference>
<dbReference type="PANTHER" id="PTHR15032">
    <property type="entry name" value="N-ACYL-PHOSPHATIDYLETHANOLAMINE-HYDROLYZING PHOSPHOLIPASE D"/>
    <property type="match status" value="1"/>
</dbReference>
<evidence type="ECO:0000313" key="5">
    <source>
        <dbReference type="Proteomes" id="UP000565205"/>
    </source>
</evidence>
<dbReference type="EMBL" id="JACHXV010000002">
    <property type="protein sequence ID" value="MBB3172966.1"/>
    <property type="molecule type" value="Genomic_DNA"/>
</dbReference>
<dbReference type="InterPro" id="IPR024884">
    <property type="entry name" value="NAPE-PLD"/>
</dbReference>
<keyword evidence="4" id="KW-1185">Reference proteome</keyword>
<dbReference type="PIRSF" id="PIRSF038896">
    <property type="entry name" value="NAPE-PLD"/>
    <property type="match status" value="1"/>
</dbReference>
<gene>
    <name evidence="2" type="ORF">FHR90_000780</name>
    <name evidence="3" type="ORF">HUK83_09935</name>
</gene>
<dbReference type="Proteomes" id="UP000557688">
    <property type="component" value="Unassembled WGS sequence"/>
</dbReference>
<dbReference type="GO" id="GO:0005737">
    <property type="term" value="C:cytoplasm"/>
    <property type="evidence" value="ECO:0007669"/>
    <property type="project" value="TreeGrafter"/>
</dbReference>
<dbReference type="Proteomes" id="UP000565205">
    <property type="component" value="Unassembled WGS sequence"/>
</dbReference>
<feature type="domain" description="Metallo-beta-lactamase" evidence="1">
    <location>
        <begin position="84"/>
        <end position="284"/>
    </location>
</feature>
<protein>
    <submittedName>
        <fullName evidence="2">L-ascorbate metabolism protein UlaG (Beta-lactamase superfamily)</fullName>
    </submittedName>
    <submittedName>
        <fullName evidence="3">MBL fold metallo-hydrolase</fullName>
    </submittedName>
</protein>
<dbReference type="RefSeq" id="WP_176624353.1">
    <property type="nucleotide sequence ID" value="NZ_JABXXQ010000190.1"/>
</dbReference>
<dbReference type="EMBL" id="JABXXQ010000190">
    <property type="protein sequence ID" value="NVN30647.1"/>
    <property type="molecule type" value="Genomic_DNA"/>
</dbReference>
<reference evidence="3 5" key="1">
    <citation type="submission" date="2020-06" db="EMBL/GenBank/DDBJ databases">
        <title>Description of novel acetic acid bacteria.</title>
        <authorList>
            <person name="Sombolestani A."/>
        </authorList>
    </citation>
    <scope>NUCLEOTIDE SEQUENCE [LARGE SCALE GENOMIC DNA]</scope>
    <source>
        <strain evidence="3 5">LMG 26838</strain>
    </source>
</reference>
<sequence>MARNPYYSGPVSDHFDGLHFRNPGETNTNRSFAAVLRWRWQTRHQRGAWPDHVAVTPVVPERRVDGLRATPVGHSTVLLQMDGRNILTDPVWSKRAGPFNRIGPVRVAAPAIRLEDLPPIDAVLLSHNHYDHFDVPSLRRLHRDHAPLFVTPLGNDTLLRRHLPDAKIAVRDWGDRIDMAGLAVHLTPALHWSARTLRDRRAALWCGFVIRSQHHGVYYVGDSGYGDGTIFRQIGRDHPGLDLALIPIGAYAPRWFMASAHVDPQDAVRIFTDCGAAHAMGVHWGTFRLSDEAYDAPAQELHASLVEEGLPPDRFLPARAGLSRDF</sequence>
<evidence type="ECO:0000313" key="4">
    <source>
        <dbReference type="Proteomes" id="UP000557688"/>
    </source>
</evidence>
<proteinExistence type="predicted"/>
<reference evidence="2 4" key="2">
    <citation type="submission" date="2020-08" db="EMBL/GenBank/DDBJ databases">
        <title>Genomic Encyclopedia of Type Strains, Phase III (KMG-III): the genomes of soil and plant-associated and newly described type strains.</title>
        <authorList>
            <person name="Whitman W."/>
        </authorList>
    </citation>
    <scope>NUCLEOTIDE SEQUENCE [LARGE SCALE GENOMIC DNA]</scope>
    <source>
        <strain evidence="2 4">CECT 8088</strain>
    </source>
</reference>
<dbReference type="GO" id="GO:0008270">
    <property type="term" value="F:zinc ion binding"/>
    <property type="evidence" value="ECO:0007669"/>
    <property type="project" value="InterPro"/>
</dbReference>
<dbReference type="PANTHER" id="PTHR15032:SF4">
    <property type="entry name" value="N-ACYL-PHOSPHATIDYLETHANOLAMINE-HYDROLYZING PHOSPHOLIPASE D"/>
    <property type="match status" value="1"/>
</dbReference>
<accession>A0A850NXK3</accession>
<evidence type="ECO:0000313" key="3">
    <source>
        <dbReference type="EMBL" id="NVN30647.1"/>
    </source>
</evidence>
<dbReference type="InterPro" id="IPR036866">
    <property type="entry name" value="RibonucZ/Hydroxyglut_hydro"/>
</dbReference>
<dbReference type="InterPro" id="IPR001279">
    <property type="entry name" value="Metallo-B-lactamas"/>
</dbReference>
<comment type="caution">
    <text evidence="3">The sequence shown here is derived from an EMBL/GenBank/DDBJ whole genome shotgun (WGS) entry which is preliminary data.</text>
</comment>
<keyword evidence="3" id="KW-0378">Hydrolase</keyword>
<name>A0A850NXK3_9PROT</name>